<gene>
    <name evidence="2" type="ORF">g.2002</name>
</gene>
<keyword evidence="1" id="KW-1133">Transmembrane helix</keyword>
<keyword evidence="1" id="KW-0472">Membrane</keyword>
<feature type="non-terminal residue" evidence="2">
    <location>
        <position position="173"/>
    </location>
</feature>
<dbReference type="InterPro" id="IPR013320">
    <property type="entry name" value="ConA-like_dom_sf"/>
</dbReference>
<name>A0A1B6J2X1_9HEMI</name>
<reference evidence="2" key="1">
    <citation type="submission" date="2015-11" db="EMBL/GenBank/DDBJ databases">
        <title>De novo transcriptome assembly of four potential Pierce s Disease insect vectors from Arizona vineyards.</title>
        <authorList>
            <person name="Tassone E.E."/>
        </authorList>
    </citation>
    <scope>NUCLEOTIDE SEQUENCE</scope>
</reference>
<accession>A0A1B6J2X1</accession>
<keyword evidence="1" id="KW-0812">Transmembrane</keyword>
<protein>
    <recommendedName>
        <fullName evidence="3">L-type lectin-like domain-containing protein</fullName>
    </recommendedName>
</protein>
<evidence type="ECO:0008006" key="3">
    <source>
        <dbReference type="Google" id="ProtNLM"/>
    </source>
</evidence>
<dbReference type="Gene3D" id="2.60.120.200">
    <property type="match status" value="1"/>
</dbReference>
<evidence type="ECO:0000313" key="2">
    <source>
        <dbReference type="EMBL" id="JAS93521.1"/>
    </source>
</evidence>
<evidence type="ECO:0000256" key="1">
    <source>
        <dbReference type="SAM" id="Phobius"/>
    </source>
</evidence>
<feature type="transmembrane region" description="Helical" evidence="1">
    <location>
        <begin position="145"/>
        <end position="162"/>
    </location>
</feature>
<dbReference type="SUPFAM" id="SSF49899">
    <property type="entry name" value="Concanavalin A-like lectins/glucanases"/>
    <property type="match status" value="1"/>
</dbReference>
<organism evidence="2">
    <name type="scientific">Homalodisca liturata</name>
    <dbReference type="NCBI Taxonomy" id="320908"/>
    <lineage>
        <taxon>Eukaryota</taxon>
        <taxon>Metazoa</taxon>
        <taxon>Ecdysozoa</taxon>
        <taxon>Arthropoda</taxon>
        <taxon>Hexapoda</taxon>
        <taxon>Insecta</taxon>
        <taxon>Pterygota</taxon>
        <taxon>Neoptera</taxon>
        <taxon>Paraneoptera</taxon>
        <taxon>Hemiptera</taxon>
        <taxon>Auchenorrhyncha</taxon>
        <taxon>Membracoidea</taxon>
        <taxon>Cicadellidae</taxon>
        <taxon>Cicadellinae</taxon>
        <taxon>Proconiini</taxon>
        <taxon>Homalodisca</taxon>
    </lineage>
</organism>
<feature type="non-terminal residue" evidence="2">
    <location>
        <position position="1"/>
    </location>
</feature>
<dbReference type="AlphaFoldDB" id="A0A1B6J2X1"/>
<dbReference type="EMBL" id="GECU01014185">
    <property type="protein sequence ID" value="JAS93521.1"/>
    <property type="molecule type" value="Transcribed_RNA"/>
</dbReference>
<sequence length="173" mass="18670">LPASGGGGYGFWLSDNIAKGNYYGRNSNYDGIGVVIDTKGRPFVKVVSSDGSIKSNPVYPAFGSGMSILTIENYGRRLLITLRVGSTDYTVYSGSSPVQPTYYFGITASTGQSGTPLIFNSISSYSVASSKAPYVKGETTKNRDLVIIFGGVCIAGLIYYLYQKQTKEKEFRL</sequence>
<proteinExistence type="predicted"/>